<evidence type="ECO:0000313" key="3">
    <source>
        <dbReference type="Proteomes" id="UP001498238"/>
    </source>
</evidence>
<organism evidence="2 3">
    <name type="scientific">Brevibacterium metallidurans</name>
    <dbReference type="NCBI Taxonomy" id="1482676"/>
    <lineage>
        <taxon>Bacteria</taxon>
        <taxon>Bacillati</taxon>
        <taxon>Actinomycetota</taxon>
        <taxon>Actinomycetes</taxon>
        <taxon>Micrococcales</taxon>
        <taxon>Brevibacteriaceae</taxon>
        <taxon>Brevibacterium</taxon>
    </lineage>
</organism>
<gene>
    <name evidence="2" type="ORF">NCCP602_15770</name>
</gene>
<dbReference type="PANTHER" id="PTHR39209:SF2">
    <property type="entry name" value="CYTOPLASMIC PROTEIN"/>
    <property type="match status" value="1"/>
</dbReference>
<keyword evidence="3" id="KW-1185">Reference proteome</keyword>
<dbReference type="SUPFAM" id="SSF56037">
    <property type="entry name" value="PheT/TilS domain"/>
    <property type="match status" value="1"/>
</dbReference>
<protein>
    <submittedName>
        <fullName evidence="2">Phenylalanine--tRNA ligase beta subunit-related protein</fullName>
    </submittedName>
</protein>
<sequence length="234" mass="25855">MLVVHSSEIWQTHPTLVAGILYAHGIDASAEVGDRLRPHREAACRRLESRSVSDLPEIRAWRRGFAAMGLKPTQYRCASEALLRRLGKDGHLPRIHPLIDLCNHVSARYAIPVGVFDRDFVAGDMHIREAVGDEEHVTFGGSVEHPAPGEVVFADDAGRVHSRRWTNRQGAHAAVRASTQRGLIVVEALHQGAVTDVGAVMETLRQEISAIWGTEPHSHLVLGPNHPIRWEEMG</sequence>
<dbReference type="Gene3D" id="3.50.40.10">
    <property type="entry name" value="Phenylalanyl-trna Synthetase, Chain B, domain 3"/>
    <property type="match status" value="1"/>
</dbReference>
<dbReference type="GO" id="GO:0016874">
    <property type="term" value="F:ligase activity"/>
    <property type="evidence" value="ECO:0007669"/>
    <property type="project" value="UniProtKB-KW"/>
</dbReference>
<name>A0ABP3C820_9MICO</name>
<dbReference type="EMBL" id="BAAAAF010000004">
    <property type="protein sequence ID" value="GAA0035616.1"/>
    <property type="molecule type" value="Genomic_DNA"/>
</dbReference>
<dbReference type="Pfam" id="PF03483">
    <property type="entry name" value="B3_4"/>
    <property type="match status" value="1"/>
</dbReference>
<dbReference type="InterPro" id="IPR005146">
    <property type="entry name" value="B3/B4_tRNA-bd"/>
</dbReference>
<comment type="caution">
    <text evidence="2">The sequence shown here is derived from an EMBL/GenBank/DDBJ whole genome shotgun (WGS) entry which is preliminary data.</text>
</comment>
<dbReference type="PANTHER" id="PTHR39209">
    <property type="match status" value="1"/>
</dbReference>
<accession>A0ABP3C820</accession>
<dbReference type="Proteomes" id="UP001498238">
    <property type="component" value="Unassembled WGS sequence"/>
</dbReference>
<evidence type="ECO:0000259" key="1">
    <source>
        <dbReference type="SMART" id="SM00873"/>
    </source>
</evidence>
<feature type="domain" description="B3/B4 tRNA-binding" evidence="1">
    <location>
        <begin position="59"/>
        <end position="210"/>
    </location>
</feature>
<evidence type="ECO:0000313" key="2">
    <source>
        <dbReference type="EMBL" id="GAA0035616.1"/>
    </source>
</evidence>
<dbReference type="InterPro" id="IPR020825">
    <property type="entry name" value="Phe-tRNA_synthase-like_B3/B4"/>
</dbReference>
<reference evidence="2 3" key="1">
    <citation type="submission" date="2024-01" db="EMBL/GenBank/DDBJ databases">
        <title>Characterization of antibiotic resistant novel bacterial strains and their environmental applications.</title>
        <authorList>
            <person name="Manzoor S."/>
            <person name="Abbas S."/>
            <person name="Arshad M."/>
            <person name="Ahmed I."/>
        </authorList>
    </citation>
    <scope>NUCLEOTIDE SEQUENCE [LARGE SCALE GENOMIC DNA]</scope>
    <source>
        <strain evidence="2 3">NCCP-602</strain>
    </source>
</reference>
<keyword evidence="2" id="KW-0436">Ligase</keyword>
<proteinExistence type="predicted"/>
<dbReference type="SMART" id="SM00873">
    <property type="entry name" value="B3_4"/>
    <property type="match status" value="1"/>
</dbReference>